<dbReference type="AlphaFoldDB" id="A0AB34K507"/>
<proteinExistence type="predicted"/>
<accession>A0AB34K507</accession>
<keyword evidence="1" id="KW-0812">Transmembrane</keyword>
<organism evidence="2 3">
    <name type="scientific">Prymnesium parvum</name>
    <name type="common">Toxic golden alga</name>
    <dbReference type="NCBI Taxonomy" id="97485"/>
    <lineage>
        <taxon>Eukaryota</taxon>
        <taxon>Haptista</taxon>
        <taxon>Haptophyta</taxon>
        <taxon>Prymnesiophyceae</taxon>
        <taxon>Prymnesiales</taxon>
        <taxon>Prymnesiaceae</taxon>
        <taxon>Prymnesium</taxon>
    </lineage>
</organism>
<evidence type="ECO:0000313" key="2">
    <source>
        <dbReference type="EMBL" id="KAL1528282.1"/>
    </source>
</evidence>
<sequence>MVLLTHAGYGQREREILLYFWDERDGPEWSGWWITTDFRGNNEYILSNKAHDDSPAAPPVGSWRSVHVEDVQLKRKLQIGFTALSDGTIVANGPDASLPIFPDGKMQIVFSELAFQPVERFHGKPAYRAVARAAARRRWSLSPEVLHMAGGVMVGALVTSAAFWLSARARR</sequence>
<comment type="caution">
    <text evidence="2">The sequence shown here is derived from an EMBL/GenBank/DDBJ whole genome shotgun (WGS) entry which is preliminary data.</text>
</comment>
<gene>
    <name evidence="2" type="ORF">AB1Y20_009639</name>
</gene>
<evidence type="ECO:0000256" key="1">
    <source>
        <dbReference type="SAM" id="Phobius"/>
    </source>
</evidence>
<reference evidence="2 3" key="1">
    <citation type="journal article" date="2024" name="Science">
        <title>Giant polyketide synthase enzymes in the biosynthesis of giant marine polyether toxins.</title>
        <authorList>
            <person name="Fallon T.R."/>
            <person name="Shende V.V."/>
            <person name="Wierzbicki I.H."/>
            <person name="Pendleton A.L."/>
            <person name="Watervoot N.F."/>
            <person name="Auber R.P."/>
            <person name="Gonzalez D.J."/>
            <person name="Wisecaver J.H."/>
            <person name="Moore B.S."/>
        </authorList>
    </citation>
    <scope>NUCLEOTIDE SEQUENCE [LARGE SCALE GENOMIC DNA]</scope>
    <source>
        <strain evidence="2 3">12B1</strain>
    </source>
</reference>
<dbReference type="EMBL" id="JBGBPQ010000002">
    <property type="protein sequence ID" value="KAL1528282.1"/>
    <property type="molecule type" value="Genomic_DNA"/>
</dbReference>
<feature type="transmembrane region" description="Helical" evidence="1">
    <location>
        <begin position="145"/>
        <end position="165"/>
    </location>
</feature>
<dbReference type="Proteomes" id="UP001515480">
    <property type="component" value="Unassembled WGS sequence"/>
</dbReference>
<name>A0AB34K507_PRYPA</name>
<evidence type="ECO:0000313" key="3">
    <source>
        <dbReference type="Proteomes" id="UP001515480"/>
    </source>
</evidence>
<protein>
    <submittedName>
        <fullName evidence="2">Uncharacterized protein</fullName>
    </submittedName>
</protein>
<keyword evidence="3" id="KW-1185">Reference proteome</keyword>
<keyword evidence="1" id="KW-0472">Membrane</keyword>
<keyword evidence="1" id="KW-1133">Transmembrane helix</keyword>